<dbReference type="PANTHER" id="PTHR33495:SF2">
    <property type="entry name" value="ANTI-SIGMA FACTOR ANTAGONIST TM_1081-RELATED"/>
    <property type="match status" value="1"/>
</dbReference>
<dbReference type="InterPro" id="IPR002645">
    <property type="entry name" value="STAS_dom"/>
</dbReference>
<dbReference type="SUPFAM" id="SSF52091">
    <property type="entry name" value="SpoIIaa-like"/>
    <property type="match status" value="1"/>
</dbReference>
<reference evidence="4 5" key="1">
    <citation type="journal article" date="2019" name="Int. J. Syst. Evol. Microbiol.">
        <title>The Global Catalogue of Microorganisms (GCM) 10K type strain sequencing project: providing services to taxonomists for standard genome sequencing and annotation.</title>
        <authorList>
            <consortium name="The Broad Institute Genomics Platform"/>
            <consortium name="The Broad Institute Genome Sequencing Center for Infectious Disease"/>
            <person name="Wu L."/>
            <person name="Ma J."/>
        </authorList>
    </citation>
    <scope>NUCLEOTIDE SEQUENCE [LARGE SCALE GENOMIC DNA]</scope>
    <source>
        <strain evidence="4 5">JCM 15933</strain>
    </source>
</reference>
<protein>
    <recommendedName>
        <fullName evidence="2">Anti-sigma factor antagonist</fullName>
    </recommendedName>
</protein>
<keyword evidence="5" id="KW-1185">Reference proteome</keyword>
<accession>A0ABN1ZI39</accession>
<dbReference type="InterPro" id="IPR003658">
    <property type="entry name" value="Anti-sigma_ant"/>
</dbReference>
<comment type="caution">
    <text evidence="4">The sequence shown here is derived from an EMBL/GenBank/DDBJ whole genome shotgun (WGS) entry which is preliminary data.</text>
</comment>
<evidence type="ECO:0000256" key="2">
    <source>
        <dbReference type="RuleBase" id="RU003749"/>
    </source>
</evidence>
<gene>
    <name evidence="4" type="ORF">GCM10009827_002190</name>
</gene>
<dbReference type="Proteomes" id="UP001501470">
    <property type="component" value="Unassembled WGS sequence"/>
</dbReference>
<dbReference type="CDD" id="cd07043">
    <property type="entry name" value="STAS_anti-anti-sigma_factors"/>
    <property type="match status" value="1"/>
</dbReference>
<name>A0ABN1ZI39_9ACTN</name>
<dbReference type="PROSITE" id="PS50801">
    <property type="entry name" value="STAS"/>
    <property type="match status" value="1"/>
</dbReference>
<dbReference type="EMBL" id="BAAAQD010000001">
    <property type="protein sequence ID" value="GAA1499587.1"/>
    <property type="molecule type" value="Genomic_DNA"/>
</dbReference>
<evidence type="ECO:0000313" key="4">
    <source>
        <dbReference type="EMBL" id="GAA1499587.1"/>
    </source>
</evidence>
<sequence length="105" mass="11241">MDMSLHVQGRIGGGVVIVARGDLDYGATDRFRQCVERSLRPPPGTLHLDLRLVTFIDSSGIGALVAAHRQAEQAGSRLVLENPSAVLLRTLRTAGLISLFGLPPQ</sequence>
<proteinExistence type="inferred from homology"/>
<dbReference type="NCBIfam" id="TIGR00377">
    <property type="entry name" value="ant_ant_sig"/>
    <property type="match status" value="1"/>
</dbReference>
<dbReference type="InterPro" id="IPR036513">
    <property type="entry name" value="STAS_dom_sf"/>
</dbReference>
<dbReference type="PANTHER" id="PTHR33495">
    <property type="entry name" value="ANTI-SIGMA FACTOR ANTAGONIST TM_1081-RELATED-RELATED"/>
    <property type="match status" value="1"/>
</dbReference>
<comment type="similarity">
    <text evidence="1 2">Belongs to the anti-sigma-factor antagonist family.</text>
</comment>
<evidence type="ECO:0000256" key="1">
    <source>
        <dbReference type="ARBA" id="ARBA00009013"/>
    </source>
</evidence>
<dbReference type="Pfam" id="PF01740">
    <property type="entry name" value="STAS"/>
    <property type="match status" value="1"/>
</dbReference>
<dbReference type="Gene3D" id="3.30.750.24">
    <property type="entry name" value="STAS domain"/>
    <property type="match status" value="1"/>
</dbReference>
<feature type="domain" description="STAS" evidence="3">
    <location>
        <begin position="13"/>
        <end position="105"/>
    </location>
</feature>
<evidence type="ECO:0000313" key="5">
    <source>
        <dbReference type="Proteomes" id="UP001501470"/>
    </source>
</evidence>
<evidence type="ECO:0000259" key="3">
    <source>
        <dbReference type="PROSITE" id="PS50801"/>
    </source>
</evidence>
<organism evidence="4 5">
    <name type="scientific">Dactylosporangium maewongense</name>
    <dbReference type="NCBI Taxonomy" id="634393"/>
    <lineage>
        <taxon>Bacteria</taxon>
        <taxon>Bacillati</taxon>
        <taxon>Actinomycetota</taxon>
        <taxon>Actinomycetes</taxon>
        <taxon>Micromonosporales</taxon>
        <taxon>Micromonosporaceae</taxon>
        <taxon>Dactylosporangium</taxon>
    </lineage>
</organism>